<name>F4G362_METCR</name>
<dbReference type="OrthoDB" id="40423at2157"/>
<reference evidence="1 2" key="1">
    <citation type="journal article" date="2011" name="J. Bacteriol.">
        <title>Complete genome sequence of Metallosphaera cuprina, a metal sulfide-oxidizing archaeon from a hot spring.</title>
        <authorList>
            <person name="Liu L.J."/>
            <person name="You X.Y."/>
            <person name="Zheng H."/>
            <person name="Wang S."/>
            <person name="Jiang C.Y."/>
            <person name="Liu S.J."/>
        </authorList>
    </citation>
    <scope>NUCLEOTIDE SEQUENCE [LARGE SCALE GENOMIC DNA]</scope>
    <source>
        <strain evidence="1 2">Ar-4</strain>
    </source>
</reference>
<dbReference type="GeneID" id="10493346"/>
<keyword evidence="2" id="KW-1185">Reference proteome</keyword>
<evidence type="ECO:0000313" key="1">
    <source>
        <dbReference type="EMBL" id="AEB95260.1"/>
    </source>
</evidence>
<dbReference type="HOGENOM" id="CLU_848874_0_0_2"/>
<dbReference type="EMBL" id="CP002656">
    <property type="protein sequence ID" value="AEB95260.1"/>
    <property type="molecule type" value="Genomic_DNA"/>
</dbReference>
<dbReference type="KEGG" id="mcn:Mcup_1155"/>
<dbReference type="eggNOG" id="arCOG07299">
    <property type="taxonomic scope" value="Archaea"/>
</dbReference>
<accession>F4G362</accession>
<dbReference type="PATRIC" id="fig|1006006.8.peg.1150"/>
<dbReference type="Proteomes" id="UP000007812">
    <property type="component" value="Chromosome"/>
</dbReference>
<dbReference type="RefSeq" id="WP_013737758.1">
    <property type="nucleotide sequence ID" value="NC_015435.1"/>
</dbReference>
<organism evidence="1 2">
    <name type="scientific">Metallosphaera cuprina (strain Ar-4)</name>
    <dbReference type="NCBI Taxonomy" id="1006006"/>
    <lineage>
        <taxon>Archaea</taxon>
        <taxon>Thermoproteota</taxon>
        <taxon>Thermoprotei</taxon>
        <taxon>Sulfolobales</taxon>
        <taxon>Sulfolobaceae</taxon>
        <taxon>Metallosphaera</taxon>
    </lineage>
</organism>
<dbReference type="STRING" id="1006006.Mcup_1155"/>
<dbReference type="AlphaFoldDB" id="F4G362"/>
<proteinExistence type="predicted"/>
<dbReference type="InterPro" id="IPR022297">
    <property type="entry name" value="CRISPR-assoc_prot_CsaX"/>
</dbReference>
<gene>
    <name evidence="1" type="ordered locus">Mcup_1155</name>
</gene>
<sequence length="351" mass="39664">MTIKINMQGIFGDFYVMTFATLAGGRRTETGVEIEDENFVDVIRIAKEVAEVKEERRKNPKKQEPIMILPMSGNDKKPFEKVLRCLNIPTQSTISEILSKVNVDMAEKCEKVSAMSFIKPDMYEYGRVPGYEEGKNQSRKSEIKIDALYLITSVAGWVLSRLGEASSEGSRVGVHIFPIDVSQSFHNLPVLMEKVDRIPGLYPTTAFLLWLSYQMIKNGALITDAMQIYTMSDAGGMSPATVKEGYRVSLERIVNRLNGKLGNDQNYLERLTSDAMSPKSETRSFSIRVCNLLYEVIMGSKRETDLLYFANRELYSINVTKSDESSKDLKEKNKLEVYRAASKLAYKFAGQ</sequence>
<dbReference type="NCBIfam" id="TIGR03876">
    <property type="entry name" value="cas_csaX"/>
    <property type="match status" value="1"/>
</dbReference>
<protein>
    <submittedName>
        <fullName evidence="1">Uncharacterized protein</fullName>
    </submittedName>
</protein>
<evidence type="ECO:0000313" key="2">
    <source>
        <dbReference type="Proteomes" id="UP000007812"/>
    </source>
</evidence>